<dbReference type="GO" id="GO:0006423">
    <property type="term" value="P:cysteinyl-tRNA aminoacylation"/>
    <property type="evidence" value="ECO:0007669"/>
    <property type="project" value="TreeGrafter"/>
</dbReference>
<sequence>MALDSARKQPPWIAPQPRHDVQLPALKIYNSLTRTKNNFVPVDPTDAHLGHAKNYVSTDIIRPIMKDYFGFRVKFVMNTTDIDDKIIVSGRQQYLLARFKEDHSVEGATMMNDAILSQTRAAFQHYITKNLPSIPSDTSPEAFSDLVARVYKDKQGEPVTVDDLLLRARVGTARLAAEALQAPGSPVDFFSKTDDILLPYLDVLHGASMDSNKNDKSLQDDGEGSLSKGTSMKWSDSHFALWKASKPGEPAWPNPWGQGRPGWHIECSAMASDVIGKTIDIHSGGVDLHSLTMITSSASPRLTGQLRTAMTEFEVTEDLMKAVVGWEGKLNNFFLKALDIWKHSSDTTATPQLSAADHQLLNSLEKAKADVDTALCDLFNTSAVMRILSELVTKANSAESLSNRTMILLARWVTRIVSIFGLDPEGSLQDTARIGWSGLEIPLSAKPYIYPASQLRDQVRSLACSGFFDHASISKLAGEIPESSALVDETSKSYSDVLLHFRAELEDRNSPRPALVRPLDKSIVEARAERETAGAAKAKAKLEQEAKEADAAKELLERAKVDPAVMFHNTDEYSEWDENGIPTIEVGNKTVSKNKRKKLVKEWEKEKKRHEEWLATQN</sequence>
<name>A0AAN7BIW0_9PEZI</name>
<dbReference type="SUPFAM" id="SSF52374">
    <property type="entry name" value="Nucleotidylyl transferase"/>
    <property type="match status" value="1"/>
</dbReference>
<reference evidence="10" key="1">
    <citation type="journal article" date="2023" name="Mol. Phylogenet. Evol.">
        <title>Genome-scale phylogeny and comparative genomics of the fungal order Sordariales.</title>
        <authorList>
            <person name="Hensen N."/>
            <person name="Bonometti L."/>
            <person name="Westerberg I."/>
            <person name="Brannstrom I.O."/>
            <person name="Guillou S."/>
            <person name="Cros-Aarteil S."/>
            <person name="Calhoun S."/>
            <person name="Haridas S."/>
            <person name="Kuo A."/>
            <person name="Mondo S."/>
            <person name="Pangilinan J."/>
            <person name="Riley R."/>
            <person name="LaButti K."/>
            <person name="Andreopoulos B."/>
            <person name="Lipzen A."/>
            <person name="Chen C."/>
            <person name="Yan M."/>
            <person name="Daum C."/>
            <person name="Ng V."/>
            <person name="Clum A."/>
            <person name="Steindorff A."/>
            <person name="Ohm R.A."/>
            <person name="Martin F."/>
            <person name="Silar P."/>
            <person name="Natvig D.O."/>
            <person name="Lalanne C."/>
            <person name="Gautier V."/>
            <person name="Ament-Velasquez S.L."/>
            <person name="Kruys A."/>
            <person name="Hutchinson M.I."/>
            <person name="Powell A.J."/>
            <person name="Barry K."/>
            <person name="Miller A.N."/>
            <person name="Grigoriev I.V."/>
            <person name="Debuchy R."/>
            <person name="Gladieux P."/>
            <person name="Hiltunen Thoren M."/>
            <person name="Johannesson H."/>
        </authorList>
    </citation>
    <scope>NUCLEOTIDE SEQUENCE</scope>
    <source>
        <strain evidence="10">CBS 990.96</strain>
    </source>
</reference>
<keyword evidence="4" id="KW-0547">Nucleotide-binding</keyword>
<organism evidence="10 11">
    <name type="scientific">Podospora fimiseda</name>
    <dbReference type="NCBI Taxonomy" id="252190"/>
    <lineage>
        <taxon>Eukaryota</taxon>
        <taxon>Fungi</taxon>
        <taxon>Dikarya</taxon>
        <taxon>Ascomycota</taxon>
        <taxon>Pezizomycotina</taxon>
        <taxon>Sordariomycetes</taxon>
        <taxon>Sordariomycetidae</taxon>
        <taxon>Sordariales</taxon>
        <taxon>Podosporaceae</taxon>
        <taxon>Podospora</taxon>
    </lineage>
</organism>
<dbReference type="SUPFAM" id="SSF47323">
    <property type="entry name" value="Anticodon-binding domain of a subclass of class I aminoacyl-tRNA synthetases"/>
    <property type="match status" value="1"/>
</dbReference>
<keyword evidence="6" id="KW-0067">ATP-binding</keyword>
<proteinExistence type="predicted"/>
<comment type="caution">
    <text evidence="10">The sequence shown here is derived from an EMBL/GenBank/DDBJ whole genome shotgun (WGS) entry which is preliminary data.</text>
</comment>
<dbReference type="Pfam" id="PF01406">
    <property type="entry name" value="tRNA-synt_1e"/>
    <property type="match status" value="2"/>
</dbReference>
<dbReference type="GO" id="GO:0005737">
    <property type="term" value="C:cytoplasm"/>
    <property type="evidence" value="ECO:0007669"/>
    <property type="project" value="TreeGrafter"/>
</dbReference>
<dbReference type="InterPro" id="IPR014729">
    <property type="entry name" value="Rossmann-like_a/b/a_fold"/>
</dbReference>
<reference evidence="10" key="2">
    <citation type="submission" date="2023-05" db="EMBL/GenBank/DDBJ databases">
        <authorList>
            <consortium name="Lawrence Berkeley National Laboratory"/>
            <person name="Steindorff A."/>
            <person name="Hensen N."/>
            <person name="Bonometti L."/>
            <person name="Westerberg I."/>
            <person name="Brannstrom I.O."/>
            <person name="Guillou S."/>
            <person name="Cros-Aarteil S."/>
            <person name="Calhoun S."/>
            <person name="Haridas S."/>
            <person name="Kuo A."/>
            <person name="Mondo S."/>
            <person name="Pangilinan J."/>
            <person name="Riley R."/>
            <person name="Labutti K."/>
            <person name="Andreopoulos B."/>
            <person name="Lipzen A."/>
            <person name="Chen C."/>
            <person name="Yanf M."/>
            <person name="Daum C."/>
            <person name="Ng V."/>
            <person name="Clum A."/>
            <person name="Ohm R."/>
            <person name="Martin F."/>
            <person name="Silar P."/>
            <person name="Natvig D."/>
            <person name="Lalanne C."/>
            <person name="Gautier V."/>
            <person name="Ament-Velasquez S.L."/>
            <person name="Kruys A."/>
            <person name="Hutchinson M.I."/>
            <person name="Powell A.J."/>
            <person name="Barry K."/>
            <person name="Miller A.N."/>
            <person name="Grigoriev I.V."/>
            <person name="Debuchy R."/>
            <person name="Gladieux P."/>
            <person name="Thoren M.H."/>
            <person name="Johannesson H."/>
        </authorList>
    </citation>
    <scope>NUCLEOTIDE SEQUENCE</scope>
    <source>
        <strain evidence="10">CBS 990.96</strain>
    </source>
</reference>
<keyword evidence="3" id="KW-0479">Metal-binding</keyword>
<evidence type="ECO:0000256" key="3">
    <source>
        <dbReference type="ARBA" id="ARBA00022723"/>
    </source>
</evidence>
<keyword evidence="7" id="KW-0175">Coiled coil</keyword>
<keyword evidence="11" id="KW-1185">Reference proteome</keyword>
<dbReference type="InterPro" id="IPR009080">
    <property type="entry name" value="tRNAsynth_Ia_anticodon-bd"/>
</dbReference>
<dbReference type="GO" id="GO:0004817">
    <property type="term" value="F:cysteine-tRNA ligase activity"/>
    <property type="evidence" value="ECO:0007669"/>
    <property type="project" value="TreeGrafter"/>
</dbReference>
<evidence type="ECO:0000256" key="5">
    <source>
        <dbReference type="ARBA" id="ARBA00022833"/>
    </source>
</evidence>
<dbReference type="PANTHER" id="PTHR10890:SF3">
    <property type="entry name" value="CYSTEINE--TRNA LIGASE, CYTOPLASMIC"/>
    <property type="match status" value="1"/>
</dbReference>
<dbReference type="GO" id="GO:0046872">
    <property type="term" value="F:metal ion binding"/>
    <property type="evidence" value="ECO:0007669"/>
    <property type="project" value="UniProtKB-KW"/>
</dbReference>
<dbReference type="EMBL" id="MU865405">
    <property type="protein sequence ID" value="KAK4224062.1"/>
    <property type="molecule type" value="Genomic_DNA"/>
</dbReference>
<evidence type="ECO:0000256" key="1">
    <source>
        <dbReference type="ARBA" id="ARBA00001947"/>
    </source>
</evidence>
<dbReference type="GO" id="GO:0005524">
    <property type="term" value="F:ATP binding"/>
    <property type="evidence" value="ECO:0007669"/>
    <property type="project" value="UniProtKB-KW"/>
</dbReference>
<dbReference type="Proteomes" id="UP001301958">
    <property type="component" value="Unassembled WGS sequence"/>
</dbReference>
<evidence type="ECO:0000313" key="10">
    <source>
        <dbReference type="EMBL" id="KAK4224062.1"/>
    </source>
</evidence>
<feature type="domain" description="tRNA synthetases class I catalytic" evidence="9">
    <location>
        <begin position="46"/>
        <end position="133"/>
    </location>
</feature>
<evidence type="ECO:0000256" key="6">
    <source>
        <dbReference type="ARBA" id="ARBA00022840"/>
    </source>
</evidence>
<evidence type="ECO:0000256" key="8">
    <source>
        <dbReference type="SAM" id="MobiDB-lite"/>
    </source>
</evidence>
<feature type="coiled-coil region" evidence="7">
    <location>
        <begin position="525"/>
        <end position="562"/>
    </location>
</feature>
<keyword evidence="5" id="KW-0862">Zinc</keyword>
<dbReference type="InterPro" id="IPR024909">
    <property type="entry name" value="Cys-tRNA/MSH_ligase"/>
</dbReference>
<keyword evidence="2" id="KW-0436">Ligase</keyword>
<evidence type="ECO:0000256" key="4">
    <source>
        <dbReference type="ARBA" id="ARBA00022741"/>
    </source>
</evidence>
<accession>A0AAN7BIW0</accession>
<dbReference type="InterPro" id="IPR032678">
    <property type="entry name" value="tRNA-synt_1_cat_dom"/>
</dbReference>
<dbReference type="PRINTS" id="PR00983">
    <property type="entry name" value="TRNASYNTHCYS"/>
</dbReference>
<comment type="cofactor">
    <cofactor evidence="1">
        <name>Zn(2+)</name>
        <dbReference type="ChEBI" id="CHEBI:29105"/>
    </cofactor>
</comment>
<feature type="region of interest" description="Disordered" evidence="8">
    <location>
        <begin position="211"/>
        <end position="231"/>
    </location>
</feature>
<gene>
    <name evidence="10" type="ORF">QBC38DRAFT_515729</name>
</gene>
<evidence type="ECO:0000313" key="11">
    <source>
        <dbReference type="Proteomes" id="UP001301958"/>
    </source>
</evidence>
<feature type="domain" description="tRNA synthetases class I catalytic" evidence="9">
    <location>
        <begin position="223"/>
        <end position="288"/>
    </location>
</feature>
<dbReference type="AlphaFoldDB" id="A0AAN7BIW0"/>
<dbReference type="PANTHER" id="PTHR10890">
    <property type="entry name" value="CYSTEINYL-TRNA SYNTHETASE"/>
    <property type="match status" value="1"/>
</dbReference>
<evidence type="ECO:0000259" key="9">
    <source>
        <dbReference type="Pfam" id="PF01406"/>
    </source>
</evidence>
<evidence type="ECO:0000256" key="7">
    <source>
        <dbReference type="SAM" id="Coils"/>
    </source>
</evidence>
<protein>
    <recommendedName>
        <fullName evidence="9">tRNA synthetases class I catalytic domain-containing protein</fullName>
    </recommendedName>
</protein>
<evidence type="ECO:0000256" key="2">
    <source>
        <dbReference type="ARBA" id="ARBA00022598"/>
    </source>
</evidence>
<dbReference type="Gene3D" id="3.40.50.620">
    <property type="entry name" value="HUPs"/>
    <property type="match status" value="2"/>
</dbReference>